<dbReference type="eggNOG" id="COG4974">
    <property type="taxonomic scope" value="Bacteria"/>
</dbReference>
<name>A0A084EU70_SPHYA</name>
<evidence type="ECO:0000313" key="6">
    <source>
        <dbReference type="Proteomes" id="UP000028534"/>
    </source>
</evidence>
<evidence type="ECO:0000256" key="2">
    <source>
        <dbReference type="ARBA" id="ARBA00022908"/>
    </source>
</evidence>
<dbReference type="SUPFAM" id="SSF56349">
    <property type="entry name" value="DNA breaking-rejoining enzymes"/>
    <property type="match status" value="1"/>
</dbReference>
<dbReference type="InterPro" id="IPR002104">
    <property type="entry name" value="Integrase_catalytic"/>
</dbReference>
<dbReference type="GO" id="GO:0003677">
    <property type="term" value="F:DNA binding"/>
    <property type="evidence" value="ECO:0007669"/>
    <property type="project" value="InterPro"/>
</dbReference>
<proteinExistence type="predicted"/>
<reference evidence="5 6" key="1">
    <citation type="submission" date="2014-03" db="EMBL/GenBank/DDBJ databases">
        <title>Genome sequence of Sphingobium yanoikuyae B1.</title>
        <authorList>
            <person name="Gan H.M."/>
            <person name="Gan H.Y."/>
            <person name="Savka M.A."/>
        </authorList>
    </citation>
    <scope>NUCLEOTIDE SEQUENCE [LARGE SCALE GENOMIC DNA]</scope>
    <source>
        <strain evidence="5 6">B1</strain>
    </source>
</reference>
<feature type="domain" description="Tyr recombinase" evidence="4">
    <location>
        <begin position="229"/>
        <end position="428"/>
    </location>
</feature>
<dbReference type="PROSITE" id="PS51898">
    <property type="entry name" value="TYR_RECOMBINASE"/>
    <property type="match status" value="1"/>
</dbReference>
<dbReference type="PANTHER" id="PTHR30349:SF81">
    <property type="entry name" value="TYROSINE RECOMBINASE XERC"/>
    <property type="match status" value="1"/>
</dbReference>
<dbReference type="GO" id="GO:0015074">
    <property type="term" value="P:DNA integration"/>
    <property type="evidence" value="ECO:0007669"/>
    <property type="project" value="UniProtKB-KW"/>
</dbReference>
<dbReference type="Gene3D" id="1.10.443.10">
    <property type="entry name" value="Intergrase catalytic core"/>
    <property type="match status" value="1"/>
</dbReference>
<comment type="caution">
    <text evidence="5">The sequence shown here is derived from an EMBL/GenBank/DDBJ whole genome shotgun (WGS) entry which is preliminary data.</text>
</comment>
<protein>
    <submittedName>
        <fullName evidence="5">Tyrosine recombinase XerC</fullName>
    </submittedName>
</protein>
<gene>
    <name evidence="5" type="primary">xerC_1</name>
    <name evidence="5" type="ORF">CP98_00190</name>
</gene>
<dbReference type="Proteomes" id="UP000028534">
    <property type="component" value="Unassembled WGS sequence"/>
</dbReference>
<dbReference type="AlphaFoldDB" id="A0A084EU70"/>
<dbReference type="InterPro" id="IPR050090">
    <property type="entry name" value="Tyrosine_recombinase_XerCD"/>
</dbReference>
<dbReference type="GO" id="GO:0007059">
    <property type="term" value="P:chromosome segregation"/>
    <property type="evidence" value="ECO:0007669"/>
    <property type="project" value="UniProtKB-KW"/>
</dbReference>
<keyword evidence="2" id="KW-0229">DNA integration</keyword>
<evidence type="ECO:0000256" key="3">
    <source>
        <dbReference type="ARBA" id="ARBA00023172"/>
    </source>
</evidence>
<organism evidence="5 6">
    <name type="scientific">Sphingobium yanoikuyae</name>
    <name type="common">Sphingomonas yanoikuyae</name>
    <dbReference type="NCBI Taxonomy" id="13690"/>
    <lineage>
        <taxon>Bacteria</taxon>
        <taxon>Pseudomonadati</taxon>
        <taxon>Pseudomonadota</taxon>
        <taxon>Alphaproteobacteria</taxon>
        <taxon>Sphingomonadales</taxon>
        <taxon>Sphingomonadaceae</taxon>
        <taxon>Sphingobium</taxon>
    </lineage>
</organism>
<dbReference type="PANTHER" id="PTHR30349">
    <property type="entry name" value="PHAGE INTEGRASE-RELATED"/>
    <property type="match status" value="1"/>
</dbReference>
<dbReference type="InterPro" id="IPR011010">
    <property type="entry name" value="DNA_brk_join_enz"/>
</dbReference>
<evidence type="ECO:0000259" key="4">
    <source>
        <dbReference type="PROSITE" id="PS51898"/>
    </source>
</evidence>
<evidence type="ECO:0000313" key="5">
    <source>
        <dbReference type="EMBL" id="KEZ21512.1"/>
    </source>
</evidence>
<accession>A0A084EU70</accession>
<dbReference type="RefSeq" id="WP_146037303.1">
    <property type="nucleotide sequence ID" value="NZ_JGVR01000001.1"/>
</dbReference>
<evidence type="ECO:0000256" key="1">
    <source>
        <dbReference type="ARBA" id="ARBA00022829"/>
    </source>
</evidence>
<keyword evidence="1" id="KW-0159">Chromosome partition</keyword>
<dbReference type="EMBL" id="JGVR01000001">
    <property type="protein sequence ID" value="KEZ21512.1"/>
    <property type="molecule type" value="Genomic_DNA"/>
</dbReference>
<keyword evidence="3" id="KW-0233">DNA recombination</keyword>
<sequence length="431" mass="48413">MPVAEIRAGDLLKPQALTKRIFHFQPTALNLGIPRKFVGCPYVTRGGEAGRLVNAYIQARWAKAWTPSIGRAQLAEVGSTRPTQLDNFQAAALKQKGRRALPQSINVIARHVDDFVEWWEASLSLDDTDEDVHERLLRAQEDLLEAYGDDMGTGEWSNSGIPVSNTTINHRQINALNFLLWTKFEGLAPEFIVSATERKVRVASFSGAPLTISRPQFAVVRRPDPRRVRLPDGDELRGHIAAILDPAAQVGALLIYGCGLRLSEVINLRNDALVQQGSGNQKYLRVTGKGNKTRLVEIEPFLIKQIIAYQDFTRSLRLQQKSTFGHILLLREDGSPFPPKAFYRAFRKSGSISPHMGRHWYAVNFLLQAAECRRNASGELPPDLNVELQTELIRLQQNLGHNHLATTEMYLVTLSQRLFPVSLSKLFEDRL</sequence>
<dbReference type="GO" id="GO:0006310">
    <property type="term" value="P:DNA recombination"/>
    <property type="evidence" value="ECO:0007669"/>
    <property type="project" value="UniProtKB-KW"/>
</dbReference>
<dbReference type="PATRIC" id="fig|13690.10.peg.194"/>
<dbReference type="InterPro" id="IPR013762">
    <property type="entry name" value="Integrase-like_cat_sf"/>
</dbReference>